<dbReference type="GO" id="GO:0034045">
    <property type="term" value="C:phagophore assembly site membrane"/>
    <property type="evidence" value="ECO:0007669"/>
    <property type="project" value="UniProtKB-SubCell"/>
</dbReference>
<dbReference type="GO" id="GO:0060090">
    <property type="term" value="F:molecular adaptor activity"/>
    <property type="evidence" value="ECO:0007669"/>
    <property type="project" value="TreeGrafter"/>
</dbReference>
<evidence type="ECO:0000256" key="5">
    <source>
        <dbReference type="ARBA" id="ARBA00023054"/>
    </source>
</evidence>
<dbReference type="GO" id="GO:0034727">
    <property type="term" value="P:piecemeal microautophagy of the nucleus"/>
    <property type="evidence" value="ECO:0007669"/>
    <property type="project" value="TreeGrafter"/>
</dbReference>
<evidence type="ECO:0000256" key="1">
    <source>
        <dbReference type="ARBA" id="ARBA00009729"/>
    </source>
</evidence>
<feature type="region of interest" description="Disordered" evidence="8">
    <location>
        <begin position="1309"/>
        <end position="1341"/>
    </location>
</feature>
<evidence type="ECO:0000256" key="2">
    <source>
        <dbReference type="ARBA" id="ARBA00022448"/>
    </source>
</evidence>
<keyword evidence="6" id="KW-0926">Vacuole</keyword>
<dbReference type="PANTHER" id="PTHR13222">
    <property type="entry name" value="RB1-INDUCIBLE COILED-COIL"/>
    <property type="match status" value="1"/>
</dbReference>
<dbReference type="EMBL" id="MU806024">
    <property type="protein sequence ID" value="KAJ3841898.1"/>
    <property type="molecule type" value="Genomic_DNA"/>
</dbReference>
<dbReference type="Proteomes" id="UP001163846">
    <property type="component" value="Unassembled WGS sequence"/>
</dbReference>
<organism evidence="11 12">
    <name type="scientific">Lentinula raphanica</name>
    <dbReference type="NCBI Taxonomy" id="153919"/>
    <lineage>
        <taxon>Eukaryota</taxon>
        <taxon>Fungi</taxon>
        <taxon>Dikarya</taxon>
        <taxon>Basidiomycota</taxon>
        <taxon>Agaricomycotina</taxon>
        <taxon>Agaricomycetes</taxon>
        <taxon>Agaricomycetidae</taxon>
        <taxon>Agaricales</taxon>
        <taxon>Marasmiineae</taxon>
        <taxon>Omphalotaceae</taxon>
        <taxon>Lentinula</taxon>
    </lineage>
</organism>
<dbReference type="GO" id="GO:0061709">
    <property type="term" value="P:reticulophagy"/>
    <property type="evidence" value="ECO:0007669"/>
    <property type="project" value="TreeGrafter"/>
</dbReference>
<keyword evidence="3 6" id="KW-0653">Protein transport</keyword>
<feature type="compositionally biased region" description="Low complexity" evidence="8">
    <location>
        <begin position="1284"/>
        <end position="1294"/>
    </location>
</feature>
<accession>A0AA38PFC3</accession>
<evidence type="ECO:0000256" key="3">
    <source>
        <dbReference type="ARBA" id="ARBA00022927"/>
    </source>
</evidence>
<dbReference type="GO" id="GO:0000422">
    <property type="term" value="P:autophagy of mitochondrion"/>
    <property type="evidence" value="ECO:0007669"/>
    <property type="project" value="TreeGrafter"/>
</dbReference>
<sequence>MIQICRAEDGQVYESNASLRDIERNRNLEAFLQQETGIEADAALAYLTDGRRLTSHNIRELAGTQDQSIFVFNKHYLNYELEEVLHKLRVDATFQPPIEESIAATPPFRPSQLANSYLRTAHAHREQIHNLAISLQYQFEAARIASRSLDMNVLAILDTFEGVATGTRKELARQASLLAGLEADLEIISRVNIHTEFVSTTVRKAIANGEKQRTLGDYVSNVKMRQVGEACTKTHDELQKRFTEVEQAVAQLKERSDAIRVTISSSKPLDDTDRIIHRAQDIFNRVSDATHSLESPNPDSDVILQELKQLDANLRDELQFMVEVKNTFTRHVVVSLRHISGLNDSIVPIPPALLALQTTLRSKNSFSHIQRLHNMLYAYGATIVEIVRRKEFARFFYQRAQNILDVMSKLSSSERKRRQVYRSEIHGQLPFETRGMEVEPVPTIDFSSSMGDESDPGYSLERTDVDDLLHVLDSLEEFSRKSNDGAALSAVRECRASLEKLLAKMDSLESGFDRIAERSLLSASRISQSRRRSYEADEQMYQELMNQLRNTQDAKARQETQFQEERTGLKGEIHRLQTDVQNLGVETTNERDRADRLERELHHVRAQLESESTARRILEDRLENHTADTDQQRVELEKALAHATEQTRISEVLRSELAQARTEFSDVKALEERNSNKMKALLDEQEANLRRLEESQARGDNLEEQIRMARKESEDVKEALREAAEDKERLLKAQASEHDRIMRDHIAEADGDRAVLERQFFEVKVQKEQAERQLRDARSQLDIAHADAAGLKEELQRVDHELRQASHTETLLREDLKSGKSSQSEYEQRLEDSSRLLAQVLDAALAFRTSHIKAMATAQNIALSAHPNSQKMHGQAASMLDSTFSPGLRQNIIGNVDEPSPVDPSDPAAALEILRAFDHDTFLDAVAKTGSAVRKWQKQCKEYRERAKGKISFRNFAKGDLALFLPTRNSISKPWAAFNVSFPHYFLQATGHLAEQLKTREWIVARITSISERVVDRDDPTSNPYALGDGVKYYMLEVEDWTQPSHDKRKLSKKRTADADRKPSLASSTSALPPGPPEPEVEDTFQVASTTSSHLLASRARSNSSPSNARPSSLSRLLAQASPEMPATETTLQAFPTSDSQPDPDTSTSISPPPPSPQILKITSSPQAQSPQSPLRPGSRASRLSTTSRFSGGRIAPFGSVSTGSSTNKANPTTALSDQKLVSSPSSAGIRSETAFPSPGGSPSDMTSTLKKHFRNRTTSYQSSRPSSLHVSRTSPPINVENTASSSKAPARSSSASYWNSSWFTRKKAEPAQSTTSMENTSAAGSLRPSYSAASDILKRF</sequence>
<keyword evidence="4 6" id="KW-0072">Autophagy</keyword>
<comment type="caution">
    <text evidence="11">The sequence shown here is derived from an EMBL/GenBank/DDBJ whole genome shotgun (WGS) entry which is preliminary data.</text>
</comment>
<comment type="subunit">
    <text evidence="6">Homodimer.</text>
</comment>
<feature type="domain" description="Autophagy-related protein 11 C-terminal" evidence="10">
    <location>
        <begin position="930"/>
        <end position="1039"/>
    </location>
</feature>
<keyword evidence="2 6" id="KW-0813">Transport</keyword>
<evidence type="ECO:0000256" key="6">
    <source>
        <dbReference type="RuleBase" id="RU367075"/>
    </source>
</evidence>
<feature type="coiled-coil region" evidence="7">
    <location>
        <begin position="498"/>
        <end position="614"/>
    </location>
</feature>
<dbReference type="GO" id="GO:0000045">
    <property type="term" value="P:autophagosome assembly"/>
    <property type="evidence" value="ECO:0007669"/>
    <property type="project" value="UniProtKB-UniRule"/>
</dbReference>
<dbReference type="GO" id="GO:0034517">
    <property type="term" value="P:ribophagy"/>
    <property type="evidence" value="ECO:0007669"/>
    <property type="project" value="TreeGrafter"/>
</dbReference>
<evidence type="ECO:0000256" key="8">
    <source>
        <dbReference type="SAM" id="MobiDB-lite"/>
    </source>
</evidence>
<evidence type="ECO:0000259" key="9">
    <source>
        <dbReference type="Pfam" id="PF04108"/>
    </source>
</evidence>
<evidence type="ECO:0000256" key="4">
    <source>
        <dbReference type="ARBA" id="ARBA00023006"/>
    </source>
</evidence>
<comment type="similarity">
    <text evidence="1 6">Belongs to the ATG11 family.</text>
</comment>
<feature type="compositionally biased region" description="Low complexity" evidence="8">
    <location>
        <begin position="1136"/>
        <end position="1150"/>
    </location>
</feature>
<dbReference type="GO" id="GO:1990316">
    <property type="term" value="C:Atg1/ULK1 kinase complex"/>
    <property type="evidence" value="ECO:0007669"/>
    <property type="project" value="TreeGrafter"/>
</dbReference>
<protein>
    <recommendedName>
        <fullName evidence="6">Autophagy-related protein 11</fullName>
    </recommendedName>
</protein>
<dbReference type="InterPro" id="IPR040040">
    <property type="entry name" value="ATG11"/>
</dbReference>
<evidence type="ECO:0000259" key="10">
    <source>
        <dbReference type="Pfam" id="PF10377"/>
    </source>
</evidence>
<feature type="region of interest" description="Disordered" evidence="8">
    <location>
        <begin position="1134"/>
        <end position="1294"/>
    </location>
</feature>
<comment type="subcellular location">
    <subcellularLocation>
        <location evidence="6">Preautophagosomal structure membrane</location>
        <topology evidence="6">Peripheral membrane protein</topology>
    </subcellularLocation>
    <subcellularLocation>
        <location evidence="6">Vacuole membrane</location>
        <topology evidence="6">Peripheral membrane protein</topology>
    </subcellularLocation>
    <text evidence="6">During pexophagy, accumulates in the vacuolar membrane region, where the peroxisomes contact the vacuole.</text>
</comment>
<feature type="coiled-coil region" evidence="7">
    <location>
        <begin position="668"/>
        <end position="808"/>
    </location>
</feature>
<feature type="compositionally biased region" description="Low complexity" evidence="8">
    <location>
        <begin position="1164"/>
        <end position="1173"/>
    </location>
</feature>
<dbReference type="InterPro" id="IPR019460">
    <property type="entry name" value="Atg11_C"/>
</dbReference>
<feature type="compositionally biased region" description="Polar residues" evidence="8">
    <location>
        <begin position="1257"/>
        <end position="1283"/>
    </location>
</feature>
<evidence type="ECO:0000313" key="11">
    <source>
        <dbReference type="EMBL" id="KAJ3841898.1"/>
    </source>
</evidence>
<dbReference type="GO" id="GO:0019901">
    <property type="term" value="F:protein kinase binding"/>
    <property type="evidence" value="ECO:0007669"/>
    <property type="project" value="TreeGrafter"/>
</dbReference>
<dbReference type="InterPro" id="IPR045326">
    <property type="entry name" value="ATG17-like_dom"/>
</dbReference>
<dbReference type="GO" id="GO:1903599">
    <property type="term" value="P:positive regulation of autophagy of mitochondrion"/>
    <property type="evidence" value="ECO:0007669"/>
    <property type="project" value="UniProtKB-UniRule"/>
</dbReference>
<feature type="compositionally biased region" description="Polar residues" evidence="8">
    <location>
        <begin position="1312"/>
        <end position="1324"/>
    </location>
</feature>
<dbReference type="Pfam" id="PF10377">
    <property type="entry name" value="ATG11"/>
    <property type="match status" value="1"/>
</dbReference>
<feature type="compositionally biased region" description="Low complexity" evidence="8">
    <location>
        <begin position="1092"/>
        <end position="1115"/>
    </location>
</feature>
<evidence type="ECO:0000256" key="7">
    <source>
        <dbReference type="SAM" id="Coils"/>
    </source>
</evidence>
<evidence type="ECO:0000313" key="12">
    <source>
        <dbReference type="Proteomes" id="UP001163846"/>
    </source>
</evidence>
<feature type="region of interest" description="Disordered" evidence="8">
    <location>
        <begin position="809"/>
        <end position="828"/>
    </location>
</feature>
<name>A0AA38PFC3_9AGAR</name>
<feature type="region of interest" description="Disordered" evidence="8">
    <location>
        <begin position="1044"/>
        <end position="1115"/>
    </location>
</feature>
<proteinExistence type="inferred from homology"/>
<keyword evidence="6" id="KW-0472">Membrane</keyword>
<reference evidence="11" key="1">
    <citation type="submission" date="2022-08" db="EMBL/GenBank/DDBJ databases">
        <authorList>
            <consortium name="DOE Joint Genome Institute"/>
            <person name="Min B."/>
            <person name="Riley R."/>
            <person name="Sierra-Patev S."/>
            <person name="Naranjo-Ortiz M."/>
            <person name="Looney B."/>
            <person name="Konkel Z."/>
            <person name="Slot J.C."/>
            <person name="Sakamoto Y."/>
            <person name="Steenwyk J.L."/>
            <person name="Rokas A."/>
            <person name="Carro J."/>
            <person name="Camarero S."/>
            <person name="Ferreira P."/>
            <person name="Molpeceres G."/>
            <person name="Ruiz-Duenas F.J."/>
            <person name="Serrano A."/>
            <person name="Henrissat B."/>
            <person name="Drula E."/>
            <person name="Hughes K.W."/>
            <person name="Mata J.L."/>
            <person name="Ishikawa N.K."/>
            <person name="Vargas-Isla R."/>
            <person name="Ushijima S."/>
            <person name="Smith C.A."/>
            <person name="Ahrendt S."/>
            <person name="Andreopoulos W."/>
            <person name="He G."/>
            <person name="Labutti K."/>
            <person name="Lipzen A."/>
            <person name="Ng V."/>
            <person name="Sandor L."/>
            <person name="Barry K."/>
            <person name="Martinez A.T."/>
            <person name="Xiao Y."/>
            <person name="Gibbons J.G."/>
            <person name="Terashima K."/>
            <person name="Hibbett D.S."/>
            <person name="Grigoriev I.V."/>
        </authorList>
    </citation>
    <scope>NUCLEOTIDE SEQUENCE</scope>
    <source>
        <strain evidence="11">TFB9207</strain>
    </source>
</reference>
<feature type="compositionally biased region" description="Basic and acidic residues" evidence="8">
    <location>
        <begin position="809"/>
        <end position="818"/>
    </location>
</feature>
<dbReference type="PANTHER" id="PTHR13222:SF1">
    <property type="entry name" value="RB1-INDUCIBLE COILED-COIL PROTEIN 1"/>
    <property type="match status" value="1"/>
</dbReference>
<keyword evidence="12" id="KW-1185">Reference proteome</keyword>
<dbReference type="GO" id="GO:0005774">
    <property type="term" value="C:vacuolar membrane"/>
    <property type="evidence" value="ECO:0007669"/>
    <property type="project" value="UniProtKB-SubCell"/>
</dbReference>
<dbReference type="GO" id="GO:0015031">
    <property type="term" value="P:protein transport"/>
    <property type="evidence" value="ECO:0007669"/>
    <property type="project" value="UniProtKB-KW"/>
</dbReference>
<keyword evidence="5 7" id="KW-0175">Coiled coil</keyword>
<gene>
    <name evidence="11" type="ORF">F5878DRAFT_609203</name>
</gene>
<comment type="function">
    <text evidence="6">Involved in cytoplasm to vacuole transport (Cvt), pexophagy, mitophagy and nucleophagy. Recruits mitochondria for their selective degradation via autophagy (mitophagy) during starvation. Works as scaffold proteins that recruit ATG proteins to the pre-autophagosome (PAS), the site of vesicle/autophagosome formation. Required for the Cvt vesicles completion.</text>
</comment>
<feature type="domain" description="Autophagy protein ATG17-like" evidence="9">
    <location>
        <begin position="112"/>
        <end position="425"/>
    </location>
</feature>
<dbReference type="Pfam" id="PF04108">
    <property type="entry name" value="ATG17_like"/>
    <property type="match status" value="1"/>
</dbReference>
<feature type="compositionally biased region" description="Polar residues" evidence="8">
    <location>
        <begin position="1200"/>
        <end position="1229"/>
    </location>
</feature>